<dbReference type="KEGG" id="ptq:P700755_003817"/>
<dbReference type="InterPro" id="IPR025347">
    <property type="entry name" value="DUF4251"/>
</dbReference>
<evidence type="ECO:0000313" key="2">
    <source>
        <dbReference type="Proteomes" id="UP000008514"/>
    </source>
</evidence>
<protein>
    <recommendedName>
        <fullName evidence="3">DUF4251 domain-containing protein</fullName>
    </recommendedName>
</protein>
<dbReference type="AlphaFoldDB" id="K4IMV8"/>
<dbReference type="STRING" id="313595.P700755_003817"/>
<dbReference type="EMBL" id="CP003879">
    <property type="protein sequence ID" value="AFU70391.1"/>
    <property type="molecule type" value="Genomic_DNA"/>
</dbReference>
<dbReference type="Gene3D" id="2.40.128.410">
    <property type="match status" value="1"/>
</dbReference>
<sequence length="191" mass="21326">MKTNKPLVFFASIVILLSIVSCGSSKVYTAQEKASLEKLITNQNFEIELQWARPLATNSLNQLVNAGLFRPGDNASQINLQGNQNIFKFENDTVSANLPYYGERQMGGGCNSAGGGIDFKSTPKDLTLTKDKDKDYYLMEFNVRDKDSNENYDVSLTVYPSLSAMINIWSSQRNTIQYNGTLKAITKPKEE</sequence>
<organism evidence="1 2">
    <name type="scientific">Psychroflexus torquis (strain ATCC 700755 / CIP 106069 / ACAM 623)</name>
    <dbReference type="NCBI Taxonomy" id="313595"/>
    <lineage>
        <taxon>Bacteria</taxon>
        <taxon>Pseudomonadati</taxon>
        <taxon>Bacteroidota</taxon>
        <taxon>Flavobacteriia</taxon>
        <taxon>Flavobacteriales</taxon>
        <taxon>Flavobacteriaceae</taxon>
        <taxon>Psychroflexus</taxon>
    </lineage>
</organism>
<gene>
    <name evidence="1" type="ordered locus">P700755_003817</name>
</gene>
<proteinExistence type="predicted"/>
<accession>K4IMV8</accession>
<dbReference type="HOGENOM" id="CLU_122390_0_0_10"/>
<dbReference type="eggNOG" id="ENOG5032TRA">
    <property type="taxonomic scope" value="Bacteria"/>
</dbReference>
<dbReference type="OrthoDB" id="1448121at2"/>
<dbReference type="Pfam" id="PF14059">
    <property type="entry name" value="DUF4251"/>
    <property type="match status" value="1"/>
</dbReference>
<keyword evidence="2" id="KW-1185">Reference proteome</keyword>
<reference evidence="1" key="1">
    <citation type="submission" date="2006-03" db="EMBL/GenBank/DDBJ databases">
        <authorList>
            <person name="Bowman J."/>
            <person name="Ferriera S."/>
            <person name="Johnson J."/>
            <person name="Kravitz S."/>
            <person name="Halpern A."/>
            <person name="Remington K."/>
            <person name="Beeson K."/>
            <person name="Tran B."/>
            <person name="Rogers Y.-H."/>
            <person name="Friedman R."/>
            <person name="Venter J.C."/>
        </authorList>
    </citation>
    <scope>NUCLEOTIDE SEQUENCE [LARGE SCALE GENOMIC DNA]</scope>
    <source>
        <strain evidence="1">ATCC 700755</strain>
    </source>
</reference>
<dbReference type="RefSeq" id="WP_015025926.1">
    <property type="nucleotide sequence ID" value="NC_018721.1"/>
</dbReference>
<dbReference type="Proteomes" id="UP000008514">
    <property type="component" value="Chromosome"/>
</dbReference>
<dbReference type="PROSITE" id="PS51257">
    <property type="entry name" value="PROKAR_LIPOPROTEIN"/>
    <property type="match status" value="1"/>
</dbReference>
<name>K4IMV8_PSYTT</name>
<evidence type="ECO:0008006" key="3">
    <source>
        <dbReference type="Google" id="ProtNLM"/>
    </source>
</evidence>
<reference evidence="1" key="2">
    <citation type="submission" date="2012-09" db="EMBL/GenBank/DDBJ databases">
        <title>The complete sequence of Psychroflexus torquis an extreme psychrophile from sea-ice that is stimulated by light.</title>
        <authorList>
            <person name="Feng S."/>
            <person name="Powell S.M."/>
            <person name="Bowman J.P."/>
        </authorList>
    </citation>
    <scope>NUCLEOTIDE SEQUENCE [LARGE SCALE GENOMIC DNA]</scope>
    <source>
        <strain evidence="1">ATCC 700755</strain>
    </source>
</reference>
<evidence type="ECO:0000313" key="1">
    <source>
        <dbReference type="EMBL" id="AFU70391.1"/>
    </source>
</evidence>